<dbReference type="AlphaFoldDB" id="A0A6A8A9V7"/>
<comment type="caution">
    <text evidence="1">The sequence shown here is derived from an EMBL/GenBank/DDBJ whole genome shotgun (WGS) entry which is preliminary data.</text>
</comment>
<dbReference type="RefSeq" id="WP_153355826.1">
    <property type="nucleotide sequence ID" value="NZ_JAYKOO010000015.1"/>
</dbReference>
<gene>
    <name evidence="1" type="ORF">GAO09_18710</name>
</gene>
<keyword evidence="2" id="KW-1185">Reference proteome</keyword>
<dbReference type="Proteomes" id="UP000435138">
    <property type="component" value="Unassembled WGS sequence"/>
</dbReference>
<accession>A0A6A8A9V7</accession>
<proteinExistence type="predicted"/>
<organism evidence="1 2">
    <name type="scientific">Endobacterium cereale</name>
    <dbReference type="NCBI Taxonomy" id="2663029"/>
    <lineage>
        <taxon>Bacteria</taxon>
        <taxon>Pseudomonadati</taxon>
        <taxon>Pseudomonadota</taxon>
        <taxon>Alphaproteobacteria</taxon>
        <taxon>Hyphomicrobiales</taxon>
        <taxon>Rhizobiaceae</taxon>
        <taxon>Endobacterium</taxon>
    </lineage>
</organism>
<dbReference type="EMBL" id="WIXI01000047">
    <property type="protein sequence ID" value="MQY48073.1"/>
    <property type="molecule type" value="Genomic_DNA"/>
</dbReference>
<evidence type="ECO:0008006" key="3">
    <source>
        <dbReference type="Google" id="ProtNLM"/>
    </source>
</evidence>
<evidence type="ECO:0000313" key="2">
    <source>
        <dbReference type="Proteomes" id="UP000435138"/>
    </source>
</evidence>
<name>A0A6A8A9V7_9HYPH</name>
<protein>
    <recommendedName>
        <fullName evidence="3">Flagellar FliJ protein</fullName>
    </recommendedName>
</protein>
<reference evidence="1 2" key="1">
    <citation type="submission" date="2019-11" db="EMBL/GenBank/DDBJ databases">
        <title>Genome analysis of Rhizobacterium cereale a novel genus and species isolated from maize roots in North Spain.</title>
        <authorList>
            <person name="Menendez E."/>
            <person name="Flores-Felix J.D."/>
            <person name="Ramirez-Bahena M.-H."/>
            <person name="Igual J.M."/>
            <person name="Garcia-Fraile P."/>
            <person name="Peix A."/>
            <person name="Velazquez E."/>
        </authorList>
    </citation>
    <scope>NUCLEOTIDE SEQUENCE [LARGE SCALE GENOMIC DNA]</scope>
    <source>
        <strain evidence="1 2">RZME27</strain>
    </source>
</reference>
<sequence length="136" mass="15599">MAGGEQTRSKKLKRLVNLQRHMEKMAENELAATGRQIVEVNQSKERVIEAIGSVSPIHMQFSHNYAGRFGKLMVREKQLTDIQKAQEVRVIKERTKGDRLEDQMKDAREAEEREKDDNAIYELLEITLATGGPKSY</sequence>
<evidence type="ECO:0000313" key="1">
    <source>
        <dbReference type="EMBL" id="MQY48073.1"/>
    </source>
</evidence>